<dbReference type="Proteomes" id="UP001229651">
    <property type="component" value="Unassembled WGS sequence"/>
</dbReference>
<name>A0ABU0EVB8_9PSEU</name>
<comment type="caution">
    <text evidence="2">The sequence shown here is derived from an EMBL/GenBank/DDBJ whole genome shotgun (WGS) entry which is preliminary data.</text>
</comment>
<evidence type="ECO:0000313" key="3">
    <source>
        <dbReference type="Proteomes" id="UP001229651"/>
    </source>
</evidence>
<feature type="compositionally biased region" description="Polar residues" evidence="1">
    <location>
        <begin position="83"/>
        <end position="95"/>
    </location>
</feature>
<feature type="region of interest" description="Disordered" evidence="1">
    <location>
        <begin position="19"/>
        <end position="212"/>
    </location>
</feature>
<reference evidence="2 3" key="1">
    <citation type="submission" date="2023-07" db="EMBL/GenBank/DDBJ databases">
        <title>Sequencing the genomes of 1000 actinobacteria strains.</title>
        <authorList>
            <person name="Klenk H.-P."/>
        </authorList>
    </citation>
    <scope>NUCLEOTIDE SEQUENCE [LARGE SCALE GENOMIC DNA]</scope>
    <source>
        <strain evidence="2 3">DSM 45805</strain>
    </source>
</reference>
<feature type="compositionally biased region" description="Low complexity" evidence="1">
    <location>
        <begin position="128"/>
        <end position="138"/>
    </location>
</feature>
<evidence type="ECO:0000313" key="2">
    <source>
        <dbReference type="EMBL" id="MDQ0379247.1"/>
    </source>
</evidence>
<keyword evidence="3" id="KW-1185">Reference proteome</keyword>
<accession>A0ABU0EVB8</accession>
<sequence>MEVRRATAAGRCCLWGRTPVKAARGPPQLAPSNPRPTPRRVVPGVTEPMGPSPPQASAAATVPSTMDERRINVQRGGAHSGAANRSLQHCPQRTSPGDEHSARHRRAGISTHACSRGPTPLTRRRQLRSQLTQLPLTRAATNIAPPRPKHRSHHAARNAALTGPKSVHTPPRTPLTRRRQPGSVAATNAATARRSPRPSTAQLRLSPGHQRR</sequence>
<gene>
    <name evidence="2" type="ORF">FB470_003241</name>
</gene>
<feature type="compositionally biased region" description="Low complexity" evidence="1">
    <location>
        <begin position="39"/>
        <end position="48"/>
    </location>
</feature>
<feature type="compositionally biased region" description="Basic residues" evidence="1">
    <location>
        <begin position="147"/>
        <end position="156"/>
    </location>
</feature>
<organism evidence="2 3">
    <name type="scientific">Amycolatopsis thermophila</name>
    <dbReference type="NCBI Taxonomy" id="206084"/>
    <lineage>
        <taxon>Bacteria</taxon>
        <taxon>Bacillati</taxon>
        <taxon>Actinomycetota</taxon>
        <taxon>Actinomycetes</taxon>
        <taxon>Pseudonocardiales</taxon>
        <taxon>Pseudonocardiaceae</taxon>
        <taxon>Amycolatopsis</taxon>
    </lineage>
</organism>
<proteinExistence type="predicted"/>
<evidence type="ECO:0000256" key="1">
    <source>
        <dbReference type="SAM" id="MobiDB-lite"/>
    </source>
</evidence>
<dbReference type="EMBL" id="JAUSUT010000001">
    <property type="protein sequence ID" value="MDQ0379247.1"/>
    <property type="molecule type" value="Genomic_DNA"/>
</dbReference>
<protein>
    <submittedName>
        <fullName evidence="2">Uncharacterized protein</fullName>
    </submittedName>
</protein>